<name>A0A1R4J9L5_9MICO</name>
<keyword evidence="3" id="KW-1185">Reference proteome</keyword>
<proteinExistence type="predicted"/>
<dbReference type="AlphaFoldDB" id="A0A1R4J9L5"/>
<evidence type="ECO:0000256" key="1">
    <source>
        <dbReference type="SAM" id="MobiDB-lite"/>
    </source>
</evidence>
<organism evidence="2 3">
    <name type="scientific">Mycetocola reblochoni REB411</name>
    <dbReference type="NCBI Taxonomy" id="1255698"/>
    <lineage>
        <taxon>Bacteria</taxon>
        <taxon>Bacillati</taxon>
        <taxon>Actinomycetota</taxon>
        <taxon>Actinomycetes</taxon>
        <taxon>Micrococcales</taxon>
        <taxon>Microbacteriaceae</taxon>
        <taxon>Mycetocola</taxon>
    </lineage>
</organism>
<protein>
    <submittedName>
        <fullName evidence="2">Uncharacterized protein</fullName>
    </submittedName>
</protein>
<accession>A0A1R4J9L5</accession>
<dbReference type="Proteomes" id="UP000196778">
    <property type="component" value="Unassembled WGS sequence"/>
</dbReference>
<evidence type="ECO:0000313" key="3">
    <source>
        <dbReference type="Proteomes" id="UP000196778"/>
    </source>
</evidence>
<gene>
    <name evidence="2" type="ORF">FM119_06235</name>
</gene>
<feature type="region of interest" description="Disordered" evidence="1">
    <location>
        <begin position="22"/>
        <end position="42"/>
    </location>
</feature>
<evidence type="ECO:0000313" key="2">
    <source>
        <dbReference type="EMBL" id="SJN28821.1"/>
    </source>
</evidence>
<dbReference type="EMBL" id="FUKR01000036">
    <property type="protein sequence ID" value="SJN28821.1"/>
    <property type="molecule type" value="Genomic_DNA"/>
</dbReference>
<reference evidence="3" key="1">
    <citation type="submission" date="2017-02" db="EMBL/GenBank/DDBJ databases">
        <authorList>
            <person name="Dridi B."/>
        </authorList>
    </citation>
    <scope>NUCLEOTIDE SEQUENCE [LARGE SCALE GENOMIC DNA]</scope>
    <source>
        <strain evidence="3">EB411</strain>
    </source>
</reference>
<sequence length="42" mass="4202">MGDGVAEIEVNHGSPSIVDGRCPTRRCSAGPTAPARPSALPA</sequence>